<comment type="caution">
    <text evidence="4">The sequence shown here is derived from an EMBL/GenBank/DDBJ whole genome shotgun (WGS) entry which is preliminary data.</text>
</comment>
<dbReference type="CDD" id="cd06302">
    <property type="entry name" value="PBP1_LsrB_Quorum_Sensing-like"/>
    <property type="match status" value="1"/>
</dbReference>
<dbReference type="InterPro" id="IPR025997">
    <property type="entry name" value="SBP_2_dom"/>
</dbReference>
<dbReference type="PROSITE" id="PS51257">
    <property type="entry name" value="PROKAR_LIPOPROTEIN"/>
    <property type="match status" value="1"/>
</dbReference>
<protein>
    <submittedName>
        <fullName evidence="4">Monosaccharide ABC transporter substrate-binding protein (CUT2 family)</fullName>
    </submittedName>
</protein>
<dbReference type="OrthoDB" id="9795981at2"/>
<reference evidence="4 5" key="1">
    <citation type="submission" date="2018-05" db="EMBL/GenBank/DDBJ databases">
        <title>Genomic Encyclopedia of Type Strains, Phase III (KMG-III): the genomes of soil and plant-associated and newly described type strains.</title>
        <authorList>
            <person name="Whitman W."/>
        </authorList>
    </citation>
    <scope>NUCLEOTIDE SEQUENCE [LARGE SCALE GENOMIC DNA]</scope>
    <source>
        <strain evidence="4 5">CECT 5696</strain>
    </source>
</reference>
<proteinExistence type="predicted"/>
<evidence type="ECO:0000313" key="4">
    <source>
        <dbReference type="EMBL" id="PWW07302.1"/>
    </source>
</evidence>
<sequence>MIRKLMLFMTMMIIVSACSSGSGTPYRIVYSMDTQQTTSEAVPDSSLQDQRYSVAIIPKGTEIDYFTVAAEGAQEAANDLDIDVMFEGPKTADVSGQIEVIDSMIQRHVDLIAVSANDPEALIPVLEKARQAGIKVISWDADADPQVRDFYVNMVDPETLGRHLMDTLANAMGEKGNFAILTGAISASNLSDWLKWIQVQHKAYYPEMNLVKVVATDDNLTKAGEVAKQLLAEHPELNGIIGNSSVGFLSAANAVKDAGKAGAVKVVGLSNPNFTRSYLNEGTVQMATLWSPKKLGYLTVVLANNLLNGVRPADGQDIPKVGKIRVVGDMVIMGEPLDFSKENVNQYDF</sequence>
<feature type="signal peptide" evidence="2">
    <location>
        <begin position="1"/>
        <end position="19"/>
    </location>
</feature>
<organism evidence="4 5">
    <name type="scientific">Paenibacillus cellulosilyticus</name>
    <dbReference type="NCBI Taxonomy" id="375489"/>
    <lineage>
        <taxon>Bacteria</taxon>
        <taxon>Bacillati</taxon>
        <taxon>Bacillota</taxon>
        <taxon>Bacilli</taxon>
        <taxon>Bacillales</taxon>
        <taxon>Paenibacillaceae</taxon>
        <taxon>Paenibacillus</taxon>
    </lineage>
</organism>
<comment type="subcellular location">
    <subcellularLocation>
        <location evidence="1">Cell envelope</location>
    </subcellularLocation>
</comment>
<gene>
    <name evidence="4" type="ORF">DFQ01_102194</name>
</gene>
<dbReference type="GO" id="GO:0030246">
    <property type="term" value="F:carbohydrate binding"/>
    <property type="evidence" value="ECO:0007669"/>
    <property type="project" value="TreeGrafter"/>
</dbReference>
<evidence type="ECO:0000256" key="1">
    <source>
        <dbReference type="ARBA" id="ARBA00004196"/>
    </source>
</evidence>
<evidence type="ECO:0000313" key="5">
    <source>
        <dbReference type="Proteomes" id="UP000246635"/>
    </source>
</evidence>
<evidence type="ECO:0000256" key="2">
    <source>
        <dbReference type="SAM" id="SignalP"/>
    </source>
</evidence>
<dbReference type="PANTHER" id="PTHR30036:SF8">
    <property type="entry name" value="ABC-TYPE SUGAR TRANSPORT SYSTEM PERIPLASMIC COMPONENT-LIKE PROTEIN"/>
    <property type="match status" value="1"/>
</dbReference>
<dbReference type="EMBL" id="QGTQ01000002">
    <property type="protein sequence ID" value="PWW07302.1"/>
    <property type="molecule type" value="Genomic_DNA"/>
</dbReference>
<dbReference type="Proteomes" id="UP000246635">
    <property type="component" value="Unassembled WGS sequence"/>
</dbReference>
<feature type="chain" id="PRO_5038925361" evidence="2">
    <location>
        <begin position="20"/>
        <end position="349"/>
    </location>
</feature>
<dbReference type="Gene3D" id="3.40.50.2300">
    <property type="match status" value="2"/>
</dbReference>
<keyword evidence="2" id="KW-0732">Signal</keyword>
<dbReference type="GO" id="GO:0030288">
    <property type="term" value="C:outer membrane-bounded periplasmic space"/>
    <property type="evidence" value="ECO:0007669"/>
    <property type="project" value="TreeGrafter"/>
</dbReference>
<dbReference type="PANTHER" id="PTHR30036">
    <property type="entry name" value="D-XYLOSE-BINDING PERIPLASMIC PROTEIN"/>
    <property type="match status" value="1"/>
</dbReference>
<feature type="domain" description="Periplasmic binding protein" evidence="3">
    <location>
        <begin position="54"/>
        <end position="309"/>
    </location>
</feature>
<dbReference type="RefSeq" id="WP_110042558.1">
    <property type="nucleotide sequence ID" value="NZ_CP054612.1"/>
</dbReference>
<keyword evidence="5" id="KW-1185">Reference proteome</keyword>
<evidence type="ECO:0000259" key="3">
    <source>
        <dbReference type="Pfam" id="PF13407"/>
    </source>
</evidence>
<accession>A0A2V2YZL8</accession>
<dbReference type="InterPro" id="IPR028082">
    <property type="entry name" value="Peripla_BP_I"/>
</dbReference>
<dbReference type="AlphaFoldDB" id="A0A2V2YZL8"/>
<name>A0A2V2YZL8_9BACL</name>
<dbReference type="SUPFAM" id="SSF53822">
    <property type="entry name" value="Periplasmic binding protein-like I"/>
    <property type="match status" value="1"/>
</dbReference>
<dbReference type="InterPro" id="IPR050555">
    <property type="entry name" value="Bact_Solute-Bind_Prot2"/>
</dbReference>
<dbReference type="Pfam" id="PF13407">
    <property type="entry name" value="Peripla_BP_4"/>
    <property type="match status" value="1"/>
</dbReference>